<feature type="domain" description="AB hydrolase-1" evidence="4">
    <location>
        <begin position="105"/>
        <end position="205"/>
    </location>
</feature>
<dbReference type="PRINTS" id="PR00111">
    <property type="entry name" value="ABHYDROLASE"/>
</dbReference>
<evidence type="ECO:0000313" key="6">
    <source>
        <dbReference type="Proteomes" id="UP000009192"/>
    </source>
</evidence>
<keyword evidence="2" id="KW-0378">Hydrolase</keyword>
<dbReference type="MEROPS" id="S33.A81"/>
<dbReference type="EMBL" id="CH933807">
    <property type="protein sequence ID" value="EDW13053.2"/>
    <property type="molecule type" value="Genomic_DNA"/>
</dbReference>
<feature type="signal peptide" evidence="3">
    <location>
        <begin position="1"/>
        <end position="25"/>
    </location>
</feature>
<gene>
    <name evidence="5" type="primary">Dmoj\GI21853</name>
    <name evidence="5" type="ORF">Dmoj_GI21853</name>
</gene>
<comment type="similarity">
    <text evidence="1">Belongs to the AB hydrolase superfamily.</text>
</comment>
<accession>B4KF70</accession>
<dbReference type="InterPro" id="IPR029058">
    <property type="entry name" value="AB_hydrolase_fold"/>
</dbReference>
<dbReference type="SUPFAM" id="SSF53474">
    <property type="entry name" value="alpha/beta-Hydrolases"/>
    <property type="match status" value="1"/>
</dbReference>
<protein>
    <recommendedName>
        <fullName evidence="4">AB hydrolase-1 domain-containing protein</fullName>
    </recommendedName>
</protein>
<evidence type="ECO:0000313" key="5">
    <source>
        <dbReference type="EMBL" id="EDW13053.2"/>
    </source>
</evidence>
<dbReference type="Gene3D" id="3.40.50.1820">
    <property type="entry name" value="alpha/beta hydrolase"/>
    <property type="match status" value="1"/>
</dbReference>
<reference evidence="5 6" key="1">
    <citation type="journal article" date="2007" name="Nature">
        <title>Evolution of genes and genomes on the Drosophila phylogeny.</title>
        <authorList>
            <consortium name="Drosophila 12 Genomes Consortium"/>
            <person name="Clark A.G."/>
            <person name="Eisen M.B."/>
            <person name="Smith D.R."/>
            <person name="Bergman C.M."/>
            <person name="Oliver B."/>
            <person name="Markow T.A."/>
            <person name="Kaufman T.C."/>
            <person name="Kellis M."/>
            <person name="Gelbart W."/>
            <person name="Iyer V.N."/>
            <person name="Pollard D.A."/>
            <person name="Sackton T.B."/>
            <person name="Larracuente A.M."/>
            <person name="Singh N.D."/>
            <person name="Abad J.P."/>
            <person name="Abt D.N."/>
            <person name="Adryan B."/>
            <person name="Aguade M."/>
            <person name="Akashi H."/>
            <person name="Anderson W.W."/>
            <person name="Aquadro C.F."/>
            <person name="Ardell D.H."/>
            <person name="Arguello R."/>
            <person name="Artieri C.G."/>
            <person name="Barbash D.A."/>
            <person name="Barker D."/>
            <person name="Barsanti P."/>
            <person name="Batterham P."/>
            <person name="Batzoglou S."/>
            <person name="Begun D."/>
            <person name="Bhutkar A."/>
            <person name="Blanco E."/>
            <person name="Bosak S.A."/>
            <person name="Bradley R.K."/>
            <person name="Brand A.D."/>
            <person name="Brent M.R."/>
            <person name="Brooks A.N."/>
            <person name="Brown R.H."/>
            <person name="Butlin R.K."/>
            <person name="Caggese C."/>
            <person name="Calvi B.R."/>
            <person name="Bernardo de Carvalho A."/>
            <person name="Caspi A."/>
            <person name="Castrezana S."/>
            <person name="Celniker S.E."/>
            <person name="Chang J.L."/>
            <person name="Chapple C."/>
            <person name="Chatterji S."/>
            <person name="Chinwalla A."/>
            <person name="Civetta A."/>
            <person name="Clifton S.W."/>
            <person name="Comeron J.M."/>
            <person name="Costello J.C."/>
            <person name="Coyne J.A."/>
            <person name="Daub J."/>
            <person name="David R.G."/>
            <person name="Delcher A.L."/>
            <person name="Delehaunty K."/>
            <person name="Do C.B."/>
            <person name="Ebling H."/>
            <person name="Edwards K."/>
            <person name="Eickbush T."/>
            <person name="Evans J.D."/>
            <person name="Filipski A."/>
            <person name="Findeiss S."/>
            <person name="Freyhult E."/>
            <person name="Fulton L."/>
            <person name="Fulton R."/>
            <person name="Garcia A.C."/>
            <person name="Gardiner A."/>
            <person name="Garfield D.A."/>
            <person name="Garvin B.E."/>
            <person name="Gibson G."/>
            <person name="Gilbert D."/>
            <person name="Gnerre S."/>
            <person name="Godfrey J."/>
            <person name="Good R."/>
            <person name="Gotea V."/>
            <person name="Gravely B."/>
            <person name="Greenberg A.J."/>
            <person name="Griffiths-Jones S."/>
            <person name="Gross S."/>
            <person name="Guigo R."/>
            <person name="Gustafson E.A."/>
            <person name="Haerty W."/>
            <person name="Hahn M.W."/>
            <person name="Halligan D.L."/>
            <person name="Halpern A.L."/>
            <person name="Halter G.M."/>
            <person name="Han M.V."/>
            <person name="Heger A."/>
            <person name="Hillier L."/>
            <person name="Hinrichs A.S."/>
            <person name="Holmes I."/>
            <person name="Hoskins R.A."/>
            <person name="Hubisz M.J."/>
            <person name="Hultmark D."/>
            <person name="Huntley M.A."/>
            <person name="Jaffe D.B."/>
            <person name="Jagadeeshan S."/>
            <person name="Jeck W.R."/>
            <person name="Johnson J."/>
            <person name="Jones C.D."/>
            <person name="Jordan W.C."/>
            <person name="Karpen G.H."/>
            <person name="Kataoka E."/>
            <person name="Keightley P.D."/>
            <person name="Kheradpour P."/>
            <person name="Kirkness E.F."/>
            <person name="Koerich L.B."/>
            <person name="Kristiansen K."/>
            <person name="Kudrna D."/>
            <person name="Kulathinal R.J."/>
            <person name="Kumar S."/>
            <person name="Kwok R."/>
            <person name="Lander E."/>
            <person name="Langley C.H."/>
            <person name="Lapoint R."/>
            <person name="Lazzaro B.P."/>
            <person name="Lee S.J."/>
            <person name="Levesque L."/>
            <person name="Li R."/>
            <person name="Lin C.F."/>
            <person name="Lin M.F."/>
            <person name="Lindblad-Toh K."/>
            <person name="Llopart A."/>
            <person name="Long M."/>
            <person name="Low L."/>
            <person name="Lozovsky E."/>
            <person name="Lu J."/>
            <person name="Luo M."/>
            <person name="Machado C.A."/>
            <person name="Makalowski W."/>
            <person name="Marzo M."/>
            <person name="Matsuda M."/>
            <person name="Matzkin L."/>
            <person name="McAllister B."/>
            <person name="McBride C.S."/>
            <person name="McKernan B."/>
            <person name="McKernan K."/>
            <person name="Mendez-Lago M."/>
            <person name="Minx P."/>
            <person name="Mollenhauer M.U."/>
            <person name="Montooth K."/>
            <person name="Mount S.M."/>
            <person name="Mu X."/>
            <person name="Myers E."/>
            <person name="Negre B."/>
            <person name="Newfeld S."/>
            <person name="Nielsen R."/>
            <person name="Noor M.A."/>
            <person name="O'Grady P."/>
            <person name="Pachter L."/>
            <person name="Papaceit M."/>
            <person name="Parisi M.J."/>
            <person name="Parisi M."/>
            <person name="Parts L."/>
            <person name="Pedersen J.S."/>
            <person name="Pesole G."/>
            <person name="Phillippy A.M."/>
            <person name="Ponting C.P."/>
            <person name="Pop M."/>
            <person name="Porcelli D."/>
            <person name="Powell J.R."/>
            <person name="Prohaska S."/>
            <person name="Pruitt K."/>
            <person name="Puig M."/>
            <person name="Quesneville H."/>
            <person name="Ram K.R."/>
            <person name="Rand D."/>
            <person name="Rasmussen M.D."/>
            <person name="Reed L.K."/>
            <person name="Reenan R."/>
            <person name="Reily A."/>
            <person name="Remington K.A."/>
            <person name="Rieger T.T."/>
            <person name="Ritchie M.G."/>
            <person name="Robin C."/>
            <person name="Rogers Y.H."/>
            <person name="Rohde C."/>
            <person name="Rozas J."/>
            <person name="Rubenfield M.J."/>
            <person name="Ruiz A."/>
            <person name="Russo S."/>
            <person name="Salzberg S.L."/>
            <person name="Sanchez-Gracia A."/>
            <person name="Saranga D.J."/>
            <person name="Sato H."/>
            <person name="Schaeffer S.W."/>
            <person name="Schatz M.C."/>
            <person name="Schlenke T."/>
            <person name="Schwartz R."/>
            <person name="Segarra C."/>
            <person name="Singh R.S."/>
            <person name="Sirot L."/>
            <person name="Sirota M."/>
            <person name="Sisneros N.B."/>
            <person name="Smith C.D."/>
            <person name="Smith T.F."/>
            <person name="Spieth J."/>
            <person name="Stage D.E."/>
            <person name="Stark A."/>
            <person name="Stephan W."/>
            <person name="Strausberg R.L."/>
            <person name="Strempel S."/>
            <person name="Sturgill D."/>
            <person name="Sutton G."/>
            <person name="Sutton G.G."/>
            <person name="Tao W."/>
            <person name="Teichmann S."/>
            <person name="Tobari Y.N."/>
            <person name="Tomimura Y."/>
            <person name="Tsolas J.M."/>
            <person name="Valente V.L."/>
            <person name="Venter E."/>
            <person name="Venter J.C."/>
            <person name="Vicario S."/>
            <person name="Vieira F.G."/>
            <person name="Vilella A.J."/>
            <person name="Villasante A."/>
            <person name="Walenz B."/>
            <person name="Wang J."/>
            <person name="Wasserman M."/>
            <person name="Watts T."/>
            <person name="Wilson D."/>
            <person name="Wilson R.K."/>
            <person name="Wing R.A."/>
            <person name="Wolfner M.F."/>
            <person name="Wong A."/>
            <person name="Wong G.K."/>
            <person name="Wu C.I."/>
            <person name="Wu G."/>
            <person name="Yamamoto D."/>
            <person name="Yang H.P."/>
            <person name="Yang S.P."/>
            <person name="Yorke J.A."/>
            <person name="Yoshida K."/>
            <person name="Zdobnov E."/>
            <person name="Zhang P."/>
            <person name="Zhang Y."/>
            <person name="Zimin A.V."/>
            <person name="Baldwin J."/>
            <person name="Abdouelleil A."/>
            <person name="Abdulkadir J."/>
            <person name="Abebe A."/>
            <person name="Abera B."/>
            <person name="Abreu J."/>
            <person name="Acer S.C."/>
            <person name="Aftuck L."/>
            <person name="Alexander A."/>
            <person name="An P."/>
            <person name="Anderson E."/>
            <person name="Anderson S."/>
            <person name="Arachi H."/>
            <person name="Azer M."/>
            <person name="Bachantsang P."/>
            <person name="Barry A."/>
            <person name="Bayul T."/>
            <person name="Berlin A."/>
            <person name="Bessette D."/>
            <person name="Bloom T."/>
            <person name="Blye J."/>
            <person name="Boguslavskiy L."/>
            <person name="Bonnet C."/>
            <person name="Boukhgalter B."/>
            <person name="Bourzgui I."/>
            <person name="Brown A."/>
            <person name="Cahill P."/>
            <person name="Channer S."/>
            <person name="Cheshatsang Y."/>
            <person name="Chuda L."/>
            <person name="Citroen M."/>
            <person name="Collymore A."/>
            <person name="Cooke P."/>
            <person name="Costello M."/>
            <person name="D'Aco K."/>
            <person name="Daza R."/>
            <person name="De Haan G."/>
            <person name="DeGray S."/>
            <person name="DeMaso C."/>
            <person name="Dhargay N."/>
            <person name="Dooley K."/>
            <person name="Dooley E."/>
            <person name="Doricent M."/>
            <person name="Dorje P."/>
            <person name="Dorjee K."/>
            <person name="Dupes A."/>
            <person name="Elong R."/>
            <person name="Falk J."/>
            <person name="Farina A."/>
            <person name="Faro S."/>
            <person name="Ferguson D."/>
            <person name="Fisher S."/>
            <person name="Foley C.D."/>
            <person name="Franke A."/>
            <person name="Friedrich D."/>
            <person name="Gadbois L."/>
            <person name="Gearin G."/>
            <person name="Gearin C.R."/>
            <person name="Giannoukos G."/>
            <person name="Goode T."/>
            <person name="Graham J."/>
            <person name="Grandbois E."/>
            <person name="Grewal S."/>
            <person name="Gyaltsen K."/>
            <person name="Hafez N."/>
            <person name="Hagos B."/>
            <person name="Hall J."/>
            <person name="Henson C."/>
            <person name="Hollinger A."/>
            <person name="Honan T."/>
            <person name="Huard M.D."/>
            <person name="Hughes L."/>
            <person name="Hurhula B."/>
            <person name="Husby M.E."/>
            <person name="Kamat A."/>
            <person name="Kanga B."/>
            <person name="Kashin S."/>
            <person name="Khazanovich D."/>
            <person name="Kisner P."/>
            <person name="Lance K."/>
            <person name="Lara M."/>
            <person name="Lee W."/>
            <person name="Lennon N."/>
            <person name="Letendre F."/>
            <person name="LeVine R."/>
            <person name="Lipovsky A."/>
            <person name="Liu X."/>
            <person name="Liu J."/>
            <person name="Liu S."/>
            <person name="Lokyitsang T."/>
            <person name="Lokyitsang Y."/>
            <person name="Lubonja R."/>
            <person name="Lui A."/>
            <person name="MacDonald P."/>
            <person name="Magnisalis V."/>
            <person name="Maru K."/>
            <person name="Matthews C."/>
            <person name="McCusker W."/>
            <person name="McDonough S."/>
            <person name="Mehta T."/>
            <person name="Meldrim J."/>
            <person name="Meneus L."/>
            <person name="Mihai O."/>
            <person name="Mihalev A."/>
            <person name="Mihova T."/>
            <person name="Mittelman R."/>
            <person name="Mlenga V."/>
            <person name="Montmayeur A."/>
            <person name="Mulrain L."/>
            <person name="Navidi A."/>
            <person name="Naylor J."/>
            <person name="Negash T."/>
            <person name="Nguyen T."/>
            <person name="Nguyen N."/>
            <person name="Nicol R."/>
            <person name="Norbu C."/>
            <person name="Norbu N."/>
            <person name="Novod N."/>
            <person name="O'Neill B."/>
            <person name="Osman S."/>
            <person name="Markiewicz E."/>
            <person name="Oyono O.L."/>
            <person name="Patti C."/>
            <person name="Phunkhang P."/>
            <person name="Pierre F."/>
            <person name="Priest M."/>
            <person name="Raghuraman S."/>
            <person name="Rege F."/>
            <person name="Reyes R."/>
            <person name="Rise C."/>
            <person name="Rogov P."/>
            <person name="Ross K."/>
            <person name="Ryan E."/>
            <person name="Settipalli S."/>
            <person name="Shea T."/>
            <person name="Sherpa N."/>
            <person name="Shi L."/>
            <person name="Shih D."/>
            <person name="Sparrow T."/>
            <person name="Spaulding J."/>
            <person name="Stalker J."/>
            <person name="Stange-Thomann N."/>
            <person name="Stavropoulos S."/>
            <person name="Stone C."/>
            <person name="Strader C."/>
            <person name="Tesfaye S."/>
            <person name="Thomson T."/>
            <person name="Thoulutsang Y."/>
            <person name="Thoulutsang D."/>
            <person name="Topham K."/>
            <person name="Topping I."/>
            <person name="Tsamla T."/>
            <person name="Vassiliev H."/>
            <person name="Vo A."/>
            <person name="Wangchuk T."/>
            <person name="Wangdi T."/>
            <person name="Weiand M."/>
            <person name="Wilkinson J."/>
            <person name="Wilson A."/>
            <person name="Yadav S."/>
            <person name="Young G."/>
            <person name="Yu Q."/>
            <person name="Zembek L."/>
            <person name="Zhong D."/>
            <person name="Zimmer A."/>
            <person name="Zwirko Z."/>
            <person name="Jaffe D.B."/>
            <person name="Alvarez P."/>
            <person name="Brockman W."/>
            <person name="Butler J."/>
            <person name="Chin C."/>
            <person name="Gnerre S."/>
            <person name="Grabherr M."/>
            <person name="Kleber M."/>
            <person name="Mauceli E."/>
            <person name="MacCallum I."/>
        </authorList>
    </citation>
    <scope>NUCLEOTIDE SEQUENCE [LARGE SCALE GENOMIC DNA]</scope>
    <source>
        <strain evidence="6">Tucson 15081-1352.22</strain>
    </source>
</reference>
<name>B4KF70_DROMO</name>
<dbReference type="Proteomes" id="UP000009192">
    <property type="component" value="Unassembled WGS sequence"/>
</dbReference>
<dbReference type="GO" id="GO:0016787">
    <property type="term" value="F:hydrolase activity"/>
    <property type="evidence" value="ECO:0007669"/>
    <property type="project" value="UniProtKB-KW"/>
</dbReference>
<evidence type="ECO:0000256" key="3">
    <source>
        <dbReference type="SAM" id="SignalP"/>
    </source>
</evidence>
<dbReference type="InterPro" id="IPR000073">
    <property type="entry name" value="AB_hydrolase_1"/>
</dbReference>
<dbReference type="AlphaFoldDB" id="B4KF70"/>
<dbReference type="GO" id="GO:0016020">
    <property type="term" value="C:membrane"/>
    <property type="evidence" value="ECO:0007669"/>
    <property type="project" value="TreeGrafter"/>
</dbReference>
<dbReference type="KEGG" id="dmo:Dmoj_GI21853"/>
<dbReference type="InParanoid" id="B4KF70"/>
<evidence type="ECO:0000256" key="2">
    <source>
        <dbReference type="ARBA" id="ARBA00022801"/>
    </source>
</evidence>
<dbReference type="FunCoup" id="B4KF70">
    <property type="interactions" value="120"/>
</dbReference>
<dbReference type="HOGENOM" id="CLU_020336_8_1_1"/>
<dbReference type="ESTHER" id="dromo-b4kf70">
    <property type="family name" value="SERHL"/>
</dbReference>
<evidence type="ECO:0000256" key="1">
    <source>
        <dbReference type="ARBA" id="ARBA00008645"/>
    </source>
</evidence>
<sequence>MLVTFREYVILTLLLLLTQNSRIDCGRSSSEISLFTSVSLSAPRRPFESMAQARVATTTSLNDTMTAKTNGSMPTLGENSWEEFSIDVPWGTVTGKWWGSRNRQPILALHGWQDNCGSFDRLCPLLPADVSVLAIDLPGHGHSSHYPQGMQYFIFWDGICLIRRIVRKYNWKDVTLLGHSLGGALTFMYAASFPNEVCKLINIDIAGPTVRGVTRMAEGTGKALDKFLDYETLPQSKQPCYSYEEMIKLVLDAYDGSVDDESVRVLMRRGMKPNHGGYLFSRDLRLKVSLLGLFTKEQTLAYARQIRCKVLNIRGVPGMKFEMPEFYAEVIATLKQHAEHVVYVEVPGTHHLHLVTPERVAPHINQFLLNK</sequence>
<feature type="chain" id="PRO_5006456469" description="AB hydrolase-1 domain-containing protein" evidence="3">
    <location>
        <begin position="26"/>
        <end position="371"/>
    </location>
</feature>
<dbReference type="PANTHER" id="PTHR43798">
    <property type="entry name" value="MONOACYLGLYCEROL LIPASE"/>
    <property type="match status" value="1"/>
</dbReference>
<dbReference type="SMR" id="B4KF70"/>
<dbReference type="InterPro" id="IPR050266">
    <property type="entry name" value="AB_hydrolase_sf"/>
</dbReference>
<proteinExistence type="inferred from homology"/>
<organism evidence="5 6">
    <name type="scientific">Drosophila mojavensis</name>
    <name type="common">Fruit fly</name>
    <dbReference type="NCBI Taxonomy" id="7230"/>
    <lineage>
        <taxon>Eukaryota</taxon>
        <taxon>Metazoa</taxon>
        <taxon>Ecdysozoa</taxon>
        <taxon>Arthropoda</taxon>
        <taxon>Hexapoda</taxon>
        <taxon>Insecta</taxon>
        <taxon>Pterygota</taxon>
        <taxon>Neoptera</taxon>
        <taxon>Endopterygota</taxon>
        <taxon>Diptera</taxon>
        <taxon>Brachycera</taxon>
        <taxon>Muscomorpha</taxon>
        <taxon>Ephydroidea</taxon>
        <taxon>Drosophilidae</taxon>
        <taxon>Drosophila</taxon>
    </lineage>
</organism>
<dbReference type="eggNOG" id="KOG1454">
    <property type="taxonomic scope" value="Eukaryota"/>
</dbReference>
<dbReference type="PANTHER" id="PTHR43798:SF14">
    <property type="entry name" value="SERINE HYDROLASE-LIKE PROTEIN DDB_G0286239"/>
    <property type="match status" value="1"/>
</dbReference>
<keyword evidence="6" id="KW-1185">Reference proteome</keyword>
<keyword evidence="3" id="KW-0732">Signal</keyword>
<evidence type="ECO:0000259" key="4">
    <source>
        <dbReference type="Pfam" id="PF00561"/>
    </source>
</evidence>
<dbReference type="Pfam" id="PF00561">
    <property type="entry name" value="Abhydrolase_1"/>
    <property type="match status" value="1"/>
</dbReference>
<dbReference type="OrthoDB" id="190201at2759"/>